<reference evidence="1" key="1">
    <citation type="submission" date="2022-06" db="EMBL/GenBank/DDBJ databases">
        <title>Sequencing the genomes of 1000 actinobacteria strains.</title>
        <authorList>
            <person name="Klenk H.-P."/>
        </authorList>
    </citation>
    <scope>NUCLEOTIDE SEQUENCE</scope>
    <source>
        <strain evidence="1">DSM 46694</strain>
    </source>
</reference>
<dbReference type="EMBL" id="JAMZEB010000002">
    <property type="protein sequence ID" value="MCP2356770.1"/>
    <property type="molecule type" value="Genomic_DNA"/>
</dbReference>
<comment type="caution">
    <text evidence="1">The sequence shown here is derived from an EMBL/GenBank/DDBJ whole genome shotgun (WGS) entry which is preliminary data.</text>
</comment>
<dbReference type="RefSeq" id="WP_253743933.1">
    <property type="nucleotide sequence ID" value="NZ_BAABKA010000063.1"/>
</dbReference>
<dbReference type="AlphaFoldDB" id="A0A9X2K272"/>
<name>A0A9X2K272_9ACTN</name>
<accession>A0A9X2K272</accession>
<organism evidence="1 2">
    <name type="scientific">Nonomuraea thailandensis</name>
    <dbReference type="NCBI Taxonomy" id="1188745"/>
    <lineage>
        <taxon>Bacteria</taxon>
        <taxon>Bacillati</taxon>
        <taxon>Actinomycetota</taxon>
        <taxon>Actinomycetes</taxon>
        <taxon>Streptosporangiales</taxon>
        <taxon>Streptosporangiaceae</taxon>
        <taxon>Nonomuraea</taxon>
    </lineage>
</organism>
<proteinExistence type="predicted"/>
<keyword evidence="2" id="KW-1185">Reference proteome</keyword>
<sequence length="120" mass="12160">MVPAARCFPAAAGCGAITYERRRAPGPPEPTNTSVISDCDQTVPAVAAGLACALGVAATGLCTWRLRRAGAGRVAPSGREEVHVVGPGEVRLGDVDGTVVQAGSVLGSVLAKGRKLWPLD</sequence>
<evidence type="ECO:0000313" key="2">
    <source>
        <dbReference type="Proteomes" id="UP001139648"/>
    </source>
</evidence>
<evidence type="ECO:0000313" key="1">
    <source>
        <dbReference type="EMBL" id="MCP2356770.1"/>
    </source>
</evidence>
<protein>
    <submittedName>
        <fullName evidence="1">Uncharacterized protein</fullName>
    </submittedName>
</protein>
<gene>
    <name evidence="1" type="ORF">HD597_003790</name>
</gene>
<dbReference type="Proteomes" id="UP001139648">
    <property type="component" value="Unassembled WGS sequence"/>
</dbReference>